<dbReference type="NCBIfam" id="TIGR01167">
    <property type="entry name" value="LPXTG_anchor"/>
    <property type="match status" value="1"/>
</dbReference>
<dbReference type="RefSeq" id="WP_062007874.1">
    <property type="nucleotide sequence ID" value="NZ_CP012677.1"/>
</dbReference>
<dbReference type="EMBL" id="CP012677">
    <property type="protein sequence ID" value="ALE93278.1"/>
    <property type="molecule type" value="Genomic_DNA"/>
</dbReference>
<keyword evidence="5" id="KW-1185">Reference proteome</keyword>
<gene>
    <name evidence="4" type="ORF">AOC05_14630</name>
</gene>
<name>A0A0M4QRG6_9MICC</name>
<evidence type="ECO:0000259" key="3">
    <source>
        <dbReference type="Pfam" id="PF16640"/>
    </source>
</evidence>
<dbReference type="GO" id="GO:0005975">
    <property type="term" value="P:carbohydrate metabolic process"/>
    <property type="evidence" value="ECO:0007669"/>
    <property type="project" value="UniProtKB-ARBA"/>
</dbReference>
<keyword evidence="2" id="KW-0812">Transmembrane</keyword>
<dbReference type="InterPro" id="IPR013783">
    <property type="entry name" value="Ig-like_fold"/>
</dbReference>
<dbReference type="PATRIC" id="fig|656366.3.peg.3153"/>
<protein>
    <recommendedName>
        <fullName evidence="3">Bacterial Ig-like domain-containing protein</fullName>
    </recommendedName>
</protein>
<feature type="domain" description="Bacterial Ig-like" evidence="3">
    <location>
        <begin position="170"/>
        <end position="258"/>
    </location>
</feature>
<evidence type="ECO:0000256" key="1">
    <source>
        <dbReference type="SAM" id="MobiDB-lite"/>
    </source>
</evidence>
<feature type="region of interest" description="Disordered" evidence="1">
    <location>
        <begin position="73"/>
        <end position="93"/>
    </location>
</feature>
<dbReference type="AlphaFoldDB" id="A0A0M4QRG6"/>
<accession>A0A0M4QRG6</accession>
<feature type="domain" description="Bacterial Ig-like" evidence="3">
    <location>
        <begin position="92"/>
        <end position="162"/>
    </location>
</feature>
<dbReference type="InterPro" id="IPR032109">
    <property type="entry name" value="Big_3_5"/>
</dbReference>
<keyword evidence="2" id="KW-0472">Membrane</keyword>
<dbReference type="Proteomes" id="UP000062833">
    <property type="component" value="Chromosome"/>
</dbReference>
<proteinExistence type="predicted"/>
<feature type="transmembrane region" description="Helical" evidence="2">
    <location>
        <begin position="293"/>
        <end position="312"/>
    </location>
</feature>
<organism evidence="4 5">
    <name type="scientific">Arthrobacter alpinus</name>
    <dbReference type="NCBI Taxonomy" id="656366"/>
    <lineage>
        <taxon>Bacteria</taxon>
        <taxon>Bacillati</taxon>
        <taxon>Actinomycetota</taxon>
        <taxon>Actinomycetes</taxon>
        <taxon>Micrococcales</taxon>
        <taxon>Micrococcaceae</taxon>
        <taxon>Arthrobacter</taxon>
    </lineage>
</organism>
<keyword evidence="2" id="KW-1133">Transmembrane helix</keyword>
<evidence type="ECO:0000313" key="5">
    <source>
        <dbReference type="Proteomes" id="UP000062833"/>
    </source>
</evidence>
<evidence type="ECO:0000313" key="4">
    <source>
        <dbReference type="EMBL" id="ALE93278.1"/>
    </source>
</evidence>
<dbReference type="Gene3D" id="2.60.40.10">
    <property type="entry name" value="Immunoglobulins"/>
    <property type="match status" value="3"/>
</dbReference>
<dbReference type="KEGG" id="aaq:AOC05_14630"/>
<evidence type="ECO:0000256" key="2">
    <source>
        <dbReference type="SAM" id="Phobius"/>
    </source>
</evidence>
<reference evidence="5" key="1">
    <citation type="submission" date="2015-09" db="EMBL/GenBank/DDBJ databases">
        <title>Complete genome of Arthrobacter alpinus strain R3.8.</title>
        <authorList>
            <person name="See-Too W.S."/>
            <person name="Chan K.G."/>
        </authorList>
    </citation>
    <scope>NUCLEOTIDE SEQUENCE [LARGE SCALE GENOMIC DNA]</scope>
    <source>
        <strain evidence="5">R3.8</strain>
    </source>
</reference>
<sequence>MKWGSLELEIPFLSAGTHTLTASYGGDTSFEASEGTAETTVSDVGTTVALTSSVNATNVGQETVFTATVAADLEGQNTEQPDSTGKAAESAAAEDVNPAMVPTGTVVFSVAGVTIGTSPLVNGVATLPISTLLAGANQVTATFDANGNFAGSASDELAQQVNKLPTTAVLSVSPSPSNVGDVVTATATISGAQEGLQLTGTAQFSVGGKAVGPAVAVANGQAALGIKGLPLGNSDVTAVYSGDATYLTSNAAGQSAVVNAAPVTPGTSTPTSTTTAAVTATVTPLASTGAQNAVLLTGGLGLLALGLTLVLVRRRRTSVHS</sequence>
<dbReference type="Pfam" id="PF16640">
    <property type="entry name" value="Big_3_5"/>
    <property type="match status" value="2"/>
</dbReference>